<dbReference type="InterPro" id="IPR036890">
    <property type="entry name" value="HATPase_C_sf"/>
</dbReference>
<organism evidence="16 17">
    <name type="scientific">Celerinatantimonas yamalensis</name>
    <dbReference type="NCBI Taxonomy" id="559956"/>
    <lineage>
        <taxon>Bacteria</taxon>
        <taxon>Pseudomonadati</taxon>
        <taxon>Pseudomonadota</taxon>
        <taxon>Gammaproteobacteria</taxon>
        <taxon>Celerinatantimonadaceae</taxon>
        <taxon>Celerinatantimonas</taxon>
    </lineage>
</organism>
<evidence type="ECO:0000259" key="15">
    <source>
        <dbReference type="PROSITE" id="PS50109"/>
    </source>
</evidence>
<keyword evidence="4" id="KW-1003">Cell membrane</keyword>
<dbReference type="InterPro" id="IPR033463">
    <property type="entry name" value="sCache_3"/>
</dbReference>
<dbReference type="InterPro" id="IPR035965">
    <property type="entry name" value="PAS-like_dom_sf"/>
</dbReference>
<dbReference type="InterPro" id="IPR029151">
    <property type="entry name" value="Sensor-like_sf"/>
</dbReference>
<comment type="catalytic activity">
    <reaction evidence="1">
        <text>ATP + protein L-histidine = ADP + protein N-phospho-L-histidine.</text>
        <dbReference type="EC" id="2.7.13.3"/>
    </reaction>
</comment>
<dbReference type="Gene3D" id="3.30.450.20">
    <property type="entry name" value="PAS domain"/>
    <property type="match status" value="2"/>
</dbReference>
<feature type="transmembrane region" description="Helical" evidence="14">
    <location>
        <begin position="148"/>
        <end position="170"/>
    </location>
</feature>
<dbReference type="GO" id="GO:0004673">
    <property type="term" value="F:protein histidine kinase activity"/>
    <property type="evidence" value="ECO:0007669"/>
    <property type="project" value="UniProtKB-EC"/>
</dbReference>
<keyword evidence="13 14" id="KW-0472">Membrane</keyword>
<keyword evidence="6 16" id="KW-0808">Transferase</keyword>
<evidence type="ECO:0000313" key="17">
    <source>
        <dbReference type="Proteomes" id="UP001629953"/>
    </source>
</evidence>
<feature type="domain" description="Histidine kinase" evidence="15">
    <location>
        <begin position="404"/>
        <end position="507"/>
    </location>
</feature>
<dbReference type="SUPFAM" id="SSF55785">
    <property type="entry name" value="PYP-like sensor domain (PAS domain)"/>
    <property type="match status" value="1"/>
</dbReference>
<evidence type="ECO:0000256" key="13">
    <source>
        <dbReference type="ARBA" id="ARBA00023136"/>
    </source>
</evidence>
<comment type="caution">
    <text evidence="16">The sequence shown here is derived from an EMBL/GenBank/DDBJ whole genome shotgun (WGS) entry which is preliminary data.</text>
</comment>
<protein>
    <recommendedName>
        <fullName evidence="3">histidine kinase</fullName>
        <ecNumber evidence="3">2.7.13.3</ecNumber>
    </recommendedName>
</protein>
<keyword evidence="9 16" id="KW-0418">Kinase</keyword>
<name>A0ABW9G9J5_9GAMM</name>
<evidence type="ECO:0000256" key="4">
    <source>
        <dbReference type="ARBA" id="ARBA00022475"/>
    </source>
</evidence>
<keyword evidence="11 14" id="KW-1133">Transmembrane helix</keyword>
<dbReference type="InterPro" id="IPR004358">
    <property type="entry name" value="Sig_transdc_His_kin-like_C"/>
</dbReference>
<evidence type="ECO:0000256" key="3">
    <source>
        <dbReference type="ARBA" id="ARBA00012438"/>
    </source>
</evidence>
<dbReference type="CDD" id="cd00130">
    <property type="entry name" value="PAS"/>
    <property type="match status" value="1"/>
</dbReference>
<dbReference type="PANTHER" id="PTHR45453:SF1">
    <property type="entry name" value="PHOSPHATE REGULON SENSOR PROTEIN PHOR"/>
    <property type="match status" value="1"/>
</dbReference>
<dbReference type="Pfam" id="PF17203">
    <property type="entry name" value="sCache_3_2"/>
    <property type="match status" value="1"/>
</dbReference>
<sequence length="515" mass="58093">MAIITTTFSLDFKNLFFSQIKSKAEIQSNQIAQLKSLSNAIENNDILTIKRIMDPLAKQSDASYLVIGDKHAKHLYHSNPPAHMSLYMVGGDNKPVLSGKHIVTIRKGGMGYSLRSKTPIFNNKHQVIGIVSVGYLVNHIEHLSYAKMSHIMIISFLSIICLFYFCWLLSKNLKKHMLSMEPDEIAYVVKQQKILLENIYEGIIGIDNDLVITHINQSARQIFDPSKHPIIGRKIDFLIKDKRFFNRDEMLNKDLFDQLITFNNKSVIASRIRLFINGRLLGWVVSFRDENDIKELSKQLSQIKKYTDNLRILRHEQLNWTATLAGLLHLGRYKEAIDYIELQSSDTQGILDFISKKFSSPYLCGLLIGKYSSAKEKGISIMFDPACELKTMPSSIGETEFISVIGNIIDNAIEATLKSNEIYPIEVYLSENDNEVIIEVSDQGIGISLSDINDIFVQGYTSKQSKGNHGLGLHLVSSYIKKANGIIEISHNVPSGICCSIFIPKQALTKGLTDE</sequence>
<keyword evidence="7 14" id="KW-0812">Transmembrane</keyword>
<evidence type="ECO:0000256" key="5">
    <source>
        <dbReference type="ARBA" id="ARBA00022553"/>
    </source>
</evidence>
<dbReference type="PROSITE" id="PS50109">
    <property type="entry name" value="HIS_KIN"/>
    <property type="match status" value="1"/>
</dbReference>
<evidence type="ECO:0000256" key="9">
    <source>
        <dbReference type="ARBA" id="ARBA00022777"/>
    </source>
</evidence>
<dbReference type="SMART" id="SM00387">
    <property type="entry name" value="HATPase_c"/>
    <property type="match status" value="1"/>
</dbReference>
<evidence type="ECO:0000256" key="2">
    <source>
        <dbReference type="ARBA" id="ARBA00004651"/>
    </source>
</evidence>
<reference evidence="16 17" key="1">
    <citation type="journal article" date="2013" name="Int. J. Syst. Evol. Microbiol.">
        <title>Celerinatantimonas yamalensis sp. nov., a cold-adapted diazotrophic bacterium from a cold permafrost brine.</title>
        <authorList>
            <person name="Shcherbakova V."/>
            <person name="Chuvilskaya N."/>
            <person name="Rivkina E."/>
            <person name="Demidov N."/>
            <person name="Uchaeva V."/>
            <person name="Suetin S."/>
            <person name="Suzina N."/>
            <person name="Gilichinsky D."/>
        </authorList>
    </citation>
    <scope>NUCLEOTIDE SEQUENCE [LARGE SCALE GENOMIC DNA]</scope>
    <source>
        <strain evidence="16 17">C7</strain>
    </source>
</reference>
<evidence type="ECO:0000256" key="6">
    <source>
        <dbReference type="ARBA" id="ARBA00022679"/>
    </source>
</evidence>
<dbReference type="InterPro" id="IPR050351">
    <property type="entry name" value="BphY/WalK/GraS-like"/>
</dbReference>
<evidence type="ECO:0000256" key="12">
    <source>
        <dbReference type="ARBA" id="ARBA00023012"/>
    </source>
</evidence>
<dbReference type="PRINTS" id="PR00344">
    <property type="entry name" value="BCTRLSENSOR"/>
</dbReference>
<evidence type="ECO:0000256" key="14">
    <source>
        <dbReference type="SAM" id="Phobius"/>
    </source>
</evidence>
<dbReference type="RefSeq" id="WP_408624661.1">
    <property type="nucleotide sequence ID" value="NZ_JBEQCT010000008.1"/>
</dbReference>
<evidence type="ECO:0000256" key="10">
    <source>
        <dbReference type="ARBA" id="ARBA00022840"/>
    </source>
</evidence>
<keyword evidence="17" id="KW-1185">Reference proteome</keyword>
<dbReference type="SUPFAM" id="SSF103190">
    <property type="entry name" value="Sensory domain-like"/>
    <property type="match status" value="1"/>
</dbReference>
<dbReference type="Proteomes" id="UP001629953">
    <property type="component" value="Unassembled WGS sequence"/>
</dbReference>
<dbReference type="SUPFAM" id="SSF55874">
    <property type="entry name" value="ATPase domain of HSP90 chaperone/DNA topoisomerase II/histidine kinase"/>
    <property type="match status" value="1"/>
</dbReference>
<dbReference type="EMBL" id="JBEQCT010000008">
    <property type="protein sequence ID" value="MFM2486362.1"/>
    <property type="molecule type" value="Genomic_DNA"/>
</dbReference>
<evidence type="ECO:0000256" key="11">
    <source>
        <dbReference type="ARBA" id="ARBA00022989"/>
    </source>
</evidence>
<dbReference type="InterPro" id="IPR000014">
    <property type="entry name" value="PAS"/>
</dbReference>
<dbReference type="InterPro" id="IPR003594">
    <property type="entry name" value="HATPase_dom"/>
</dbReference>
<dbReference type="EC" id="2.7.13.3" evidence="3"/>
<keyword evidence="12" id="KW-0902">Two-component regulatory system</keyword>
<evidence type="ECO:0000256" key="8">
    <source>
        <dbReference type="ARBA" id="ARBA00022741"/>
    </source>
</evidence>
<keyword evidence="8" id="KW-0547">Nucleotide-binding</keyword>
<comment type="subcellular location">
    <subcellularLocation>
        <location evidence="2">Cell membrane</location>
        <topology evidence="2">Multi-pass membrane protein</topology>
    </subcellularLocation>
</comment>
<dbReference type="Gene3D" id="3.30.565.10">
    <property type="entry name" value="Histidine kinase-like ATPase, C-terminal domain"/>
    <property type="match status" value="1"/>
</dbReference>
<dbReference type="PANTHER" id="PTHR45453">
    <property type="entry name" value="PHOSPHATE REGULON SENSOR PROTEIN PHOR"/>
    <property type="match status" value="1"/>
</dbReference>
<dbReference type="Pfam" id="PF02518">
    <property type="entry name" value="HATPase_c"/>
    <property type="match status" value="1"/>
</dbReference>
<keyword evidence="5" id="KW-0597">Phosphoprotein</keyword>
<evidence type="ECO:0000256" key="1">
    <source>
        <dbReference type="ARBA" id="ARBA00000085"/>
    </source>
</evidence>
<keyword evidence="10" id="KW-0067">ATP-binding</keyword>
<accession>A0ABW9G9J5</accession>
<evidence type="ECO:0000256" key="7">
    <source>
        <dbReference type="ARBA" id="ARBA00022692"/>
    </source>
</evidence>
<proteinExistence type="predicted"/>
<evidence type="ECO:0000313" key="16">
    <source>
        <dbReference type="EMBL" id="MFM2486362.1"/>
    </source>
</evidence>
<dbReference type="InterPro" id="IPR005467">
    <property type="entry name" value="His_kinase_dom"/>
</dbReference>
<gene>
    <name evidence="16" type="ORF">ABUE30_15060</name>
</gene>
<dbReference type="SMART" id="SM00091">
    <property type="entry name" value="PAS"/>
    <property type="match status" value="1"/>
</dbReference>